<dbReference type="InterPro" id="IPR034092">
    <property type="entry name" value="PHO1_SPX"/>
</dbReference>
<sequence length="356" mass="40167">MKFGKEFVSQMVQEWQDAYMDYNFLKSILKDALRHRQLNSQPSPGASMTSSQGPLKRRGSLYRAFSGLSNRYARNSPRKSSEEEEVILVSAVQEEGSDYGRYQTMFLRLSDEGGEYELLFFRRLDDEFNKVLGFYKKKVEEVVAEADELSKQMNALITLRIRVEKPVMGLLGTNTSITAVGISPSPASVSVDITTSGGTRMDVIQELEMTSEENDKPEDRVDGTAKAADTDHEANGRNADSSNYRPAPISIKDHVEFTVQPQSPVLAAHEILKSLNSDVSVTKTELRKAEELMTRAFMEFYQKLQLLKSYCFLNQLAFSKLMKKYDKITHRNASASYLKMVDDSYLGSSDEVLTSD</sequence>
<evidence type="ECO:0000256" key="1">
    <source>
        <dbReference type="ARBA" id="ARBA00004651"/>
    </source>
</evidence>
<name>A0A059AR90_EUCGR</name>
<dbReference type="OMA" id="GECIKKQ"/>
<evidence type="ECO:0000256" key="4">
    <source>
        <dbReference type="SAM" id="Coils"/>
    </source>
</evidence>
<dbReference type="Pfam" id="PF03105">
    <property type="entry name" value="SPX"/>
    <property type="match status" value="1"/>
</dbReference>
<protein>
    <recommendedName>
        <fullName evidence="6">SPX domain-containing protein</fullName>
    </recommendedName>
</protein>
<accession>A0A059AR90</accession>
<comment type="subcellular location">
    <subcellularLocation>
        <location evidence="1">Cell membrane</location>
        <topology evidence="1">Multi-pass membrane protein</topology>
    </subcellularLocation>
</comment>
<keyword evidence="2" id="KW-1003">Cell membrane</keyword>
<dbReference type="AlphaFoldDB" id="A0A059AR90"/>
<dbReference type="GO" id="GO:0000822">
    <property type="term" value="F:inositol hexakisphosphate binding"/>
    <property type="evidence" value="ECO:0000318"/>
    <property type="project" value="GO_Central"/>
</dbReference>
<reference evidence="7" key="1">
    <citation type="submission" date="2013-07" db="EMBL/GenBank/DDBJ databases">
        <title>The genome of Eucalyptus grandis.</title>
        <authorList>
            <person name="Schmutz J."/>
            <person name="Hayes R."/>
            <person name="Myburg A."/>
            <person name="Tuskan G."/>
            <person name="Grattapaglia D."/>
            <person name="Rokhsar D.S."/>
        </authorList>
    </citation>
    <scope>NUCLEOTIDE SEQUENCE</scope>
    <source>
        <tissue evidence="7">Leaf extractions</tissue>
    </source>
</reference>
<evidence type="ECO:0000313" key="7">
    <source>
        <dbReference type="EMBL" id="KCW56216.1"/>
    </source>
</evidence>
<dbReference type="GO" id="GO:0005802">
    <property type="term" value="C:trans-Golgi network"/>
    <property type="evidence" value="ECO:0000318"/>
    <property type="project" value="GO_Central"/>
</dbReference>
<keyword evidence="4" id="KW-0175">Coiled coil</keyword>
<dbReference type="EMBL" id="KK198761">
    <property type="protein sequence ID" value="KCW56216.1"/>
    <property type="molecule type" value="Genomic_DNA"/>
</dbReference>
<dbReference type="GO" id="GO:0005886">
    <property type="term" value="C:plasma membrane"/>
    <property type="evidence" value="ECO:0007669"/>
    <property type="project" value="UniProtKB-SubCell"/>
</dbReference>
<keyword evidence="2" id="KW-0472">Membrane</keyword>
<evidence type="ECO:0000256" key="3">
    <source>
        <dbReference type="ARBA" id="ARBA00043939"/>
    </source>
</evidence>
<evidence type="ECO:0000259" key="6">
    <source>
        <dbReference type="PROSITE" id="PS51382"/>
    </source>
</evidence>
<feature type="region of interest" description="Disordered" evidence="5">
    <location>
        <begin position="209"/>
        <end position="245"/>
    </location>
</feature>
<organism evidence="7">
    <name type="scientific">Eucalyptus grandis</name>
    <name type="common">Flooded gum</name>
    <dbReference type="NCBI Taxonomy" id="71139"/>
    <lineage>
        <taxon>Eukaryota</taxon>
        <taxon>Viridiplantae</taxon>
        <taxon>Streptophyta</taxon>
        <taxon>Embryophyta</taxon>
        <taxon>Tracheophyta</taxon>
        <taxon>Spermatophyta</taxon>
        <taxon>Magnoliopsida</taxon>
        <taxon>eudicotyledons</taxon>
        <taxon>Gunneridae</taxon>
        <taxon>Pentapetalae</taxon>
        <taxon>rosids</taxon>
        <taxon>malvids</taxon>
        <taxon>Myrtales</taxon>
        <taxon>Myrtaceae</taxon>
        <taxon>Myrtoideae</taxon>
        <taxon>Eucalypteae</taxon>
        <taxon>Eucalyptus</taxon>
    </lineage>
</organism>
<feature type="compositionally biased region" description="Basic and acidic residues" evidence="5">
    <location>
        <begin position="213"/>
        <end position="235"/>
    </location>
</feature>
<dbReference type="Gramene" id="KCW56216">
    <property type="protein sequence ID" value="KCW56216"/>
    <property type="gene ID" value="EUGRSUZ_I01965"/>
</dbReference>
<dbReference type="PANTHER" id="PTHR10783:SF138">
    <property type="entry name" value="SPX DOMAIN-CONTAINING PROTEIN"/>
    <property type="match status" value="1"/>
</dbReference>
<dbReference type="GO" id="GO:0005315">
    <property type="term" value="F:phosphate transmembrane transporter activity"/>
    <property type="evidence" value="ECO:0000318"/>
    <property type="project" value="GO_Central"/>
</dbReference>
<proteinExistence type="predicted"/>
<gene>
    <name evidence="7" type="ORF">EUGRSUZ_I01965</name>
</gene>
<feature type="domain" description="SPX" evidence="6">
    <location>
        <begin position="1"/>
        <end position="339"/>
    </location>
</feature>
<evidence type="ECO:0000256" key="5">
    <source>
        <dbReference type="SAM" id="MobiDB-lite"/>
    </source>
</evidence>
<dbReference type="GO" id="GO:0016036">
    <property type="term" value="P:cellular response to phosphate starvation"/>
    <property type="evidence" value="ECO:0000318"/>
    <property type="project" value="GO_Central"/>
</dbReference>
<evidence type="ECO:0000256" key="2">
    <source>
        <dbReference type="ARBA" id="ARBA00022475"/>
    </source>
</evidence>
<dbReference type="InParanoid" id="A0A059AR90"/>
<dbReference type="InterPro" id="IPR004331">
    <property type="entry name" value="SPX_dom"/>
</dbReference>
<dbReference type="PANTHER" id="PTHR10783">
    <property type="entry name" value="XENOTROPIC AND POLYTROPIC RETROVIRUS RECEPTOR 1-RELATED"/>
    <property type="match status" value="1"/>
</dbReference>
<dbReference type="CDD" id="cd14476">
    <property type="entry name" value="SPX_PHO1_like"/>
    <property type="match status" value="1"/>
</dbReference>
<dbReference type="PROSITE" id="PS51382">
    <property type="entry name" value="SPX"/>
    <property type="match status" value="1"/>
</dbReference>
<comment type="function">
    <text evidence="3">May transport inorganic phosphate (Pi).</text>
</comment>
<feature type="coiled-coil region" evidence="4">
    <location>
        <begin position="132"/>
        <end position="159"/>
    </location>
</feature>
<dbReference type="GO" id="GO:0006817">
    <property type="term" value="P:phosphate ion transport"/>
    <property type="evidence" value="ECO:0000318"/>
    <property type="project" value="GO_Central"/>
</dbReference>